<evidence type="ECO:0008006" key="4">
    <source>
        <dbReference type="Google" id="ProtNLM"/>
    </source>
</evidence>
<dbReference type="Proteomes" id="UP001434883">
    <property type="component" value="Unassembled WGS sequence"/>
</dbReference>
<evidence type="ECO:0000256" key="1">
    <source>
        <dbReference type="SAM" id="MobiDB-lite"/>
    </source>
</evidence>
<dbReference type="PANTHER" id="PTHR21541:SF3">
    <property type="entry name" value="STRUCTURE-SPECIFIC ENDONUCLEASE SUBUNIT SLX4"/>
    <property type="match status" value="1"/>
</dbReference>
<dbReference type="PANTHER" id="PTHR21541">
    <property type="entry name" value="BTB POZ DOMAIN CONTAINING 12"/>
    <property type="match status" value="1"/>
</dbReference>
<accession>A0ABV0REK6</accession>
<proteinExistence type="predicted"/>
<evidence type="ECO:0000313" key="3">
    <source>
        <dbReference type="Proteomes" id="UP001434883"/>
    </source>
</evidence>
<feature type="compositionally biased region" description="Polar residues" evidence="1">
    <location>
        <begin position="11"/>
        <end position="25"/>
    </location>
</feature>
<feature type="region of interest" description="Disordered" evidence="1">
    <location>
        <begin position="1"/>
        <end position="34"/>
    </location>
</feature>
<comment type="caution">
    <text evidence="2">The sequence shown here is derived from an EMBL/GenBank/DDBJ whole genome shotgun (WGS) entry which is preliminary data.</text>
</comment>
<sequence>MHQKEHKPIVSNRTRCLDQNEQSGPSLPPPSAVPDCPICGKKFKSQKSRSVHLKRCSADMGVSPAVLLQALQRQAEESRSSTTANTQ</sequence>
<reference evidence="2 3" key="1">
    <citation type="submission" date="2021-06" db="EMBL/GenBank/DDBJ databases">
        <authorList>
            <person name="Palmer J.M."/>
        </authorList>
    </citation>
    <scope>NUCLEOTIDE SEQUENCE [LARGE SCALE GENOMIC DNA]</scope>
    <source>
        <strain evidence="2 3">XC_2019</strain>
        <tissue evidence="2">Muscle</tissue>
    </source>
</reference>
<name>A0ABV0REK6_9TELE</name>
<dbReference type="EMBL" id="JAHRIN010042401">
    <property type="protein sequence ID" value="MEQ2205933.1"/>
    <property type="molecule type" value="Genomic_DNA"/>
</dbReference>
<gene>
    <name evidence="2" type="ORF">XENOCAPTIV_018642</name>
</gene>
<evidence type="ECO:0000313" key="2">
    <source>
        <dbReference type="EMBL" id="MEQ2205933.1"/>
    </source>
</evidence>
<protein>
    <recommendedName>
        <fullName evidence="4">C2H2-type domain-containing protein</fullName>
    </recommendedName>
</protein>
<keyword evidence="3" id="KW-1185">Reference proteome</keyword>
<organism evidence="2 3">
    <name type="scientific">Xenoophorus captivus</name>
    <dbReference type="NCBI Taxonomy" id="1517983"/>
    <lineage>
        <taxon>Eukaryota</taxon>
        <taxon>Metazoa</taxon>
        <taxon>Chordata</taxon>
        <taxon>Craniata</taxon>
        <taxon>Vertebrata</taxon>
        <taxon>Euteleostomi</taxon>
        <taxon>Actinopterygii</taxon>
        <taxon>Neopterygii</taxon>
        <taxon>Teleostei</taxon>
        <taxon>Neoteleostei</taxon>
        <taxon>Acanthomorphata</taxon>
        <taxon>Ovalentaria</taxon>
        <taxon>Atherinomorphae</taxon>
        <taxon>Cyprinodontiformes</taxon>
        <taxon>Goodeidae</taxon>
        <taxon>Xenoophorus</taxon>
    </lineage>
</organism>